<comment type="caution">
    <text evidence="2">The sequence shown here is derived from an EMBL/GenBank/DDBJ whole genome shotgun (WGS) entry which is preliminary data.</text>
</comment>
<dbReference type="Proteomes" id="UP001187315">
    <property type="component" value="Unassembled WGS sequence"/>
</dbReference>
<evidence type="ECO:0000313" key="3">
    <source>
        <dbReference type="Proteomes" id="UP001187315"/>
    </source>
</evidence>
<feature type="transmembrane region" description="Helical" evidence="1">
    <location>
        <begin position="92"/>
        <end position="114"/>
    </location>
</feature>
<feature type="transmembrane region" description="Helical" evidence="1">
    <location>
        <begin position="1009"/>
        <end position="1036"/>
    </location>
</feature>
<keyword evidence="1" id="KW-0812">Transmembrane</keyword>
<keyword evidence="3" id="KW-1185">Reference proteome</keyword>
<reference evidence="2" key="1">
    <citation type="submission" date="2023-08" db="EMBL/GenBank/DDBJ databases">
        <title>Pelteobagrus vachellii genome.</title>
        <authorList>
            <person name="Liu H."/>
        </authorList>
    </citation>
    <scope>NUCLEOTIDE SEQUENCE</scope>
    <source>
        <strain evidence="2">PRFRI_2022a</strain>
        <tissue evidence="2">Muscle</tissue>
    </source>
</reference>
<organism evidence="2 3">
    <name type="scientific">Tachysurus vachellii</name>
    <name type="common">Darkbarbel catfish</name>
    <name type="synonym">Pelteobagrus vachellii</name>
    <dbReference type="NCBI Taxonomy" id="175792"/>
    <lineage>
        <taxon>Eukaryota</taxon>
        <taxon>Metazoa</taxon>
        <taxon>Chordata</taxon>
        <taxon>Craniata</taxon>
        <taxon>Vertebrata</taxon>
        <taxon>Euteleostomi</taxon>
        <taxon>Actinopterygii</taxon>
        <taxon>Neopterygii</taxon>
        <taxon>Teleostei</taxon>
        <taxon>Ostariophysi</taxon>
        <taxon>Siluriformes</taxon>
        <taxon>Bagridae</taxon>
        <taxon>Tachysurus</taxon>
    </lineage>
</organism>
<dbReference type="EMBL" id="JAVHJS010000024">
    <property type="protein sequence ID" value="KAK2817747.1"/>
    <property type="molecule type" value="Genomic_DNA"/>
</dbReference>
<dbReference type="PANTHER" id="PTHR13219:SF6">
    <property type="entry name" value="TRANSMEMBRANE PROTEIN 94"/>
    <property type="match status" value="1"/>
</dbReference>
<keyword evidence="1" id="KW-0472">Membrane</keyword>
<keyword evidence="1" id="KW-1133">Transmembrane helix</keyword>
<name>A0AA88LIL2_TACVA</name>
<sequence>MTVSLDSTCEQSPLGLSSVTALSQLHSQLTTVLQEHQHRPKQNGNWQAAWSKCFLHHSVCWSSLHWPGALLTTLCAASLITCHIFDQNSDGTALISGCALLLLLFADIVAMAALQQLKTSEMPHRVETLINTLQDFLLHPPSDWLKETEDLFVPSLPAVSLQWTYRDGRLINLPVSLLVEGDIISLRPGSEAPTELRGIQEEEHVILSQSDVFSHLSSPPSSLDQERSRPHRLLQPKLFRVTQTPAVEVVQRCLELSQHRPVSVLDNERFTVQTLLERGPAPLALMVLLVLNTLRYILGAPGVGPWHVTLLQLPVNGILPLLPLTFPLLWFLVGIYGEVRVLLHMDPQPTDLWEVWKLTCRKYVSVLFGQSSALCHTASLLHNLGSVTVLCCVDKQGILSWPSPNPEKILFFSTLLSSERTKQKDKDREKMKDDRIVPRPHCGLEMLSLSLDQTHFDDIQVQFDDMQWERHAPSLRPLGLAIQLLLGNATVATRVLRLSDHLTQAALLRTRPPCQPVRPPWGLCQLPKLLGFSPLAREPFQQRMSVAAYTLPTIPCPGEPGLIAPPPVSMRRLPFSHLIALLVHHAHTGEFQLFSYGSADAVLSTCSEFWNGEDLEILTDSDRKKVVDFYQRSCMAGQCVAVSFKPLLQPHDPEIDGMCVELPSSLSSGDADDVFLSPLKQQVFLGLVSSQYQVRPDMVRLISGLDSACIRFVYFSNEEEVRSKVFAEKMGLETGWNCHISLQSECFPLDPENIHLTERDEEECHLIGECVREEAESRSMEHESACLIEDLNRAKLPKGIENVRPHLENIDNVPLLVPLFTDCTSQTECEMVCIMQEYGEVVCCLGSSQNINNNAIFLQSDISIALEPLVPVCCPSSNHVHPKTQNKASGLSLNQLSSAICGLACTVQLHRQDNNVVIRLIRQARHTTAGIRKCFLFLLQCQLSLVLIQILACMCQLPPPLATSDVLLLSCCYYPLLSVSLLGKPSDSSIMKVPTGKNLRFLPKKTLRFFVLCFSVKFGLTVCIYLTCFGLLLHAFCLDINHEEEKLCYPTALLTNSTVWSPDWFGKHSDGLSLGQKVISLLTLLYAMCTSVSHVHRSAPLWKQNPLSNQSWCVVICTLPILSVSIATSSRLLWHDPAPHHTFYISDVPLVTWLLGILWLFPLVFINEGIKLHEIRMRVRYQKRQKLQFDTKLGMNSPF</sequence>
<feature type="transmembrane region" description="Helical" evidence="1">
    <location>
        <begin position="64"/>
        <end position="86"/>
    </location>
</feature>
<dbReference type="SUPFAM" id="SSF81665">
    <property type="entry name" value="Calcium ATPase, transmembrane domain M"/>
    <property type="match status" value="1"/>
</dbReference>
<proteinExistence type="predicted"/>
<feature type="transmembrane region" description="Helical" evidence="1">
    <location>
        <begin position="1150"/>
        <end position="1170"/>
    </location>
</feature>
<evidence type="ECO:0008006" key="4">
    <source>
        <dbReference type="Google" id="ProtNLM"/>
    </source>
</evidence>
<dbReference type="AlphaFoldDB" id="A0AA88LIL2"/>
<protein>
    <recommendedName>
        <fullName evidence="4">Transmembrane protein 94</fullName>
    </recommendedName>
</protein>
<gene>
    <name evidence="2" type="ORF">Q7C36_021680</name>
</gene>
<evidence type="ECO:0000256" key="1">
    <source>
        <dbReference type="SAM" id="Phobius"/>
    </source>
</evidence>
<evidence type="ECO:0000313" key="2">
    <source>
        <dbReference type="EMBL" id="KAK2817747.1"/>
    </source>
</evidence>
<dbReference type="PANTHER" id="PTHR13219">
    <property type="entry name" value="TRANSMEMBRANE PROTEIN 94"/>
    <property type="match status" value="1"/>
</dbReference>
<dbReference type="Gene3D" id="1.20.1110.10">
    <property type="entry name" value="Calcium-transporting ATPase, transmembrane domain"/>
    <property type="match status" value="1"/>
</dbReference>
<accession>A0AA88LIL2</accession>
<dbReference type="InterPro" id="IPR039720">
    <property type="entry name" value="TMEM94"/>
</dbReference>
<feature type="transmembrane region" description="Helical" evidence="1">
    <location>
        <begin position="1111"/>
        <end position="1130"/>
    </location>
</feature>
<dbReference type="InterPro" id="IPR023298">
    <property type="entry name" value="ATPase_P-typ_TM_dom_sf"/>
</dbReference>